<dbReference type="GO" id="GO:0004668">
    <property type="term" value="F:protein-arginine deiminase activity"/>
    <property type="evidence" value="ECO:0007669"/>
    <property type="project" value="InterPro"/>
</dbReference>
<evidence type="ECO:0000256" key="1">
    <source>
        <dbReference type="ARBA" id="ARBA00022801"/>
    </source>
</evidence>
<evidence type="ECO:0000313" key="2">
    <source>
        <dbReference type="EMBL" id="MBC1780648.1"/>
    </source>
</evidence>
<sequence>MRTSDSSSKKDDFRMPGEFEKHTGCYIIWPERPDNWRLGAKPAQKAFVDVATAISEFEPVT</sequence>
<dbReference type="SUPFAM" id="SSF55909">
    <property type="entry name" value="Pentein"/>
    <property type="match status" value="1"/>
</dbReference>
<dbReference type="Pfam" id="PF04371">
    <property type="entry name" value="PAD_porph"/>
    <property type="match status" value="1"/>
</dbReference>
<keyword evidence="1 2" id="KW-0378">Hydrolase</keyword>
<organism evidence="2 3">
    <name type="scientific">Listeria booriae</name>
    <dbReference type="NCBI Taxonomy" id="1552123"/>
    <lineage>
        <taxon>Bacteria</taxon>
        <taxon>Bacillati</taxon>
        <taxon>Bacillota</taxon>
        <taxon>Bacilli</taxon>
        <taxon>Bacillales</taxon>
        <taxon>Listeriaceae</taxon>
        <taxon>Listeria</taxon>
    </lineage>
</organism>
<dbReference type="GO" id="GO:0047632">
    <property type="term" value="F:agmatine deiminase activity"/>
    <property type="evidence" value="ECO:0007669"/>
    <property type="project" value="UniProtKB-EC"/>
</dbReference>
<dbReference type="AlphaFoldDB" id="A0A7X0XTW1"/>
<comment type="caution">
    <text evidence="2">The sequence shown here is derived from an EMBL/GenBank/DDBJ whole genome shotgun (WGS) entry which is preliminary data.</text>
</comment>
<feature type="non-terminal residue" evidence="2">
    <location>
        <position position="61"/>
    </location>
</feature>
<gene>
    <name evidence="2" type="ORF">HCA46_17655</name>
</gene>
<dbReference type="InterPro" id="IPR007466">
    <property type="entry name" value="Peptidyl-Arg-deiminase_porph"/>
</dbReference>
<dbReference type="EMBL" id="JAARUV010000028">
    <property type="protein sequence ID" value="MBC1780648.1"/>
    <property type="molecule type" value="Genomic_DNA"/>
</dbReference>
<proteinExistence type="predicted"/>
<name>A0A7X0XTW1_9LIST</name>
<protein>
    <submittedName>
        <fullName evidence="2">Agmatine deiminase</fullName>
        <ecNumber evidence="2">3.5.3.12</ecNumber>
    </submittedName>
</protein>
<dbReference type="PANTHER" id="PTHR31377">
    <property type="entry name" value="AGMATINE DEIMINASE-RELATED"/>
    <property type="match status" value="1"/>
</dbReference>
<reference evidence="2 3" key="1">
    <citation type="submission" date="2020-03" db="EMBL/GenBank/DDBJ databases">
        <title>Soil Listeria distribution.</title>
        <authorList>
            <person name="Liao J."/>
            <person name="Wiedmann M."/>
        </authorList>
    </citation>
    <scope>NUCLEOTIDE SEQUENCE [LARGE SCALE GENOMIC DNA]</scope>
    <source>
        <strain evidence="2 3">FSL L7-1017</strain>
    </source>
</reference>
<dbReference type="PANTHER" id="PTHR31377:SF0">
    <property type="entry name" value="AGMATINE DEIMINASE-RELATED"/>
    <property type="match status" value="1"/>
</dbReference>
<dbReference type="Gene3D" id="3.75.10.10">
    <property type="entry name" value="L-arginine/glycine Amidinotransferase, Chain A"/>
    <property type="match status" value="1"/>
</dbReference>
<accession>A0A7X0XTW1</accession>
<dbReference type="Proteomes" id="UP000547643">
    <property type="component" value="Unassembled WGS sequence"/>
</dbReference>
<dbReference type="GO" id="GO:0009446">
    <property type="term" value="P:putrescine biosynthetic process"/>
    <property type="evidence" value="ECO:0007669"/>
    <property type="project" value="InterPro"/>
</dbReference>
<dbReference type="EC" id="3.5.3.12" evidence="2"/>
<evidence type="ECO:0000313" key="3">
    <source>
        <dbReference type="Proteomes" id="UP000547643"/>
    </source>
</evidence>
<dbReference type="RefSeq" id="WP_185495829.1">
    <property type="nucleotide sequence ID" value="NZ_JAARUV010000028.1"/>
</dbReference>